<keyword evidence="3" id="KW-1185">Reference proteome</keyword>
<proteinExistence type="predicted"/>
<gene>
    <name evidence="2" type="ORF">CITCOLO1_LOCUS874</name>
</gene>
<dbReference type="Pfam" id="PF14111">
    <property type="entry name" value="DUF4283"/>
    <property type="match status" value="1"/>
</dbReference>
<dbReference type="InterPro" id="IPR025558">
    <property type="entry name" value="DUF4283"/>
</dbReference>
<name>A0ABP0XMD0_9ROSI</name>
<feature type="domain" description="DUF4283" evidence="1">
    <location>
        <begin position="36"/>
        <end position="110"/>
    </location>
</feature>
<dbReference type="EMBL" id="OZ021735">
    <property type="protein sequence ID" value="CAK9309313.1"/>
    <property type="molecule type" value="Genomic_DNA"/>
</dbReference>
<evidence type="ECO:0000313" key="3">
    <source>
        <dbReference type="Proteomes" id="UP001642487"/>
    </source>
</evidence>
<organism evidence="2 3">
    <name type="scientific">Citrullus colocynthis</name>
    <name type="common">colocynth</name>
    <dbReference type="NCBI Taxonomy" id="252529"/>
    <lineage>
        <taxon>Eukaryota</taxon>
        <taxon>Viridiplantae</taxon>
        <taxon>Streptophyta</taxon>
        <taxon>Embryophyta</taxon>
        <taxon>Tracheophyta</taxon>
        <taxon>Spermatophyta</taxon>
        <taxon>Magnoliopsida</taxon>
        <taxon>eudicotyledons</taxon>
        <taxon>Gunneridae</taxon>
        <taxon>Pentapetalae</taxon>
        <taxon>rosids</taxon>
        <taxon>fabids</taxon>
        <taxon>Cucurbitales</taxon>
        <taxon>Cucurbitaceae</taxon>
        <taxon>Benincaseae</taxon>
        <taxon>Citrullus</taxon>
    </lineage>
</organism>
<dbReference type="Proteomes" id="UP001642487">
    <property type="component" value="Chromosome 1"/>
</dbReference>
<sequence length="160" mass="18329">METEELLENWKNFRLSEEERVTKIDFDPRLGSLIDGQLDHCLVGKLLTTRTIVPEIIKNVFANAWRTKLSFNVGSLGKNLYIFRVDSRRDKELVLRLGSWLLDNSLLLLEAPKVNVKNITTNIPENGLLDSLNGYSSWISKQGYGKAARRCIRRIFGSCM</sequence>
<evidence type="ECO:0000259" key="1">
    <source>
        <dbReference type="Pfam" id="PF14111"/>
    </source>
</evidence>
<accession>A0ABP0XMD0</accession>
<reference evidence="2 3" key="1">
    <citation type="submission" date="2024-03" db="EMBL/GenBank/DDBJ databases">
        <authorList>
            <person name="Gkanogiannis A."/>
            <person name="Becerra Lopez-Lavalle L."/>
        </authorList>
    </citation>
    <scope>NUCLEOTIDE SEQUENCE [LARGE SCALE GENOMIC DNA]</scope>
</reference>
<evidence type="ECO:0000313" key="2">
    <source>
        <dbReference type="EMBL" id="CAK9309313.1"/>
    </source>
</evidence>
<protein>
    <recommendedName>
        <fullName evidence="1">DUF4283 domain-containing protein</fullName>
    </recommendedName>
</protein>